<evidence type="ECO:0000313" key="1">
    <source>
        <dbReference type="EMBL" id="SPZ05253.1"/>
    </source>
</evidence>
<dbReference type="AlphaFoldDB" id="A0A2X2CDQ1"/>
<dbReference type="Proteomes" id="UP000250443">
    <property type="component" value="Unassembled WGS sequence"/>
</dbReference>
<dbReference type="RefSeq" id="WP_181591838.1">
    <property type="nucleotide sequence ID" value="NZ_DAMAAI010000024.1"/>
</dbReference>
<dbReference type="InterPro" id="IPR007416">
    <property type="entry name" value="YggL_50S_bp"/>
</dbReference>
<gene>
    <name evidence="1" type="ORF">NCTC11842_01673</name>
</gene>
<dbReference type="GO" id="GO:0005829">
    <property type="term" value="C:cytosol"/>
    <property type="evidence" value="ECO:0007669"/>
    <property type="project" value="TreeGrafter"/>
</dbReference>
<evidence type="ECO:0000313" key="2">
    <source>
        <dbReference type="Proteomes" id="UP000250443"/>
    </source>
</evidence>
<protein>
    <submittedName>
        <fullName evidence="1">Uncharacterized protein conserved in bacteria</fullName>
    </submittedName>
</protein>
<sequence length="117" mass="13375">MIKPNAKNRNRRLSKKLHVGEFQELGFYYRVTYAGNSNSEAAEALIDELLDFVINRGLELSGWVEEGIINRFQGSATDEDRMAVESWLNARPELTNVKVSPLIDMWYEGEEHAFPVA</sequence>
<dbReference type="PANTHER" id="PTHR38778:SF1">
    <property type="entry name" value="CYTOPLASMIC PROTEIN"/>
    <property type="match status" value="1"/>
</dbReference>
<reference evidence="1 2" key="1">
    <citation type="submission" date="2018-06" db="EMBL/GenBank/DDBJ databases">
        <authorList>
            <consortium name="Pathogen Informatics"/>
            <person name="Doyle S."/>
        </authorList>
    </citation>
    <scope>NUCLEOTIDE SEQUENCE [LARGE SCALE GENOMIC DNA]</scope>
    <source>
        <strain evidence="1 2">NCTC11842</strain>
    </source>
</reference>
<dbReference type="Pfam" id="PF04320">
    <property type="entry name" value="YggL_50S_bp"/>
    <property type="match status" value="1"/>
</dbReference>
<organism evidence="1 2">
    <name type="scientific">Pseudomonas luteola</name>
    <dbReference type="NCBI Taxonomy" id="47886"/>
    <lineage>
        <taxon>Bacteria</taxon>
        <taxon>Pseudomonadati</taxon>
        <taxon>Pseudomonadota</taxon>
        <taxon>Gammaproteobacteria</taxon>
        <taxon>Pseudomonadales</taxon>
        <taxon>Pseudomonadaceae</taxon>
        <taxon>Pseudomonas</taxon>
    </lineage>
</organism>
<accession>A0A2X2CDQ1</accession>
<dbReference type="PANTHER" id="PTHR38778">
    <property type="entry name" value="CYTOPLASMIC PROTEIN-RELATED"/>
    <property type="match status" value="1"/>
</dbReference>
<name>A0A2X2CDQ1_PSELU</name>
<proteinExistence type="predicted"/>
<dbReference type="EMBL" id="UAUF01000010">
    <property type="protein sequence ID" value="SPZ05253.1"/>
    <property type="molecule type" value="Genomic_DNA"/>
</dbReference>